<dbReference type="EMBL" id="CP016020">
    <property type="protein sequence ID" value="APH06418.1"/>
    <property type="molecule type" value="Genomic_DNA"/>
</dbReference>
<proteinExistence type="predicted"/>
<dbReference type="STRING" id="1547283.A9C19_17700"/>
<dbReference type="KEGG" id="bwh:A9C19_17700"/>
<gene>
    <name evidence="2" type="ORF">A9C19_17700</name>
</gene>
<evidence type="ECO:0000313" key="2">
    <source>
        <dbReference type="EMBL" id="APH06418.1"/>
    </source>
</evidence>
<feature type="transmembrane region" description="Helical" evidence="1">
    <location>
        <begin position="5"/>
        <end position="21"/>
    </location>
</feature>
<keyword evidence="1" id="KW-0472">Membrane</keyword>
<dbReference type="AlphaFoldDB" id="A0A1L3MVR0"/>
<keyword evidence="3" id="KW-1185">Reference proteome</keyword>
<keyword evidence="1" id="KW-0812">Transmembrane</keyword>
<protein>
    <submittedName>
        <fullName evidence="2">Uncharacterized protein</fullName>
    </submittedName>
</protein>
<organism evidence="2 3">
    <name type="scientific">Bacillus weihaiensis</name>
    <dbReference type="NCBI Taxonomy" id="1547283"/>
    <lineage>
        <taxon>Bacteria</taxon>
        <taxon>Bacillati</taxon>
        <taxon>Bacillota</taxon>
        <taxon>Bacilli</taxon>
        <taxon>Bacillales</taxon>
        <taxon>Bacillaceae</taxon>
        <taxon>Bacillus</taxon>
    </lineage>
</organism>
<dbReference type="OrthoDB" id="2885283at2"/>
<name>A0A1L3MVR0_9BACI</name>
<keyword evidence="1" id="KW-1133">Transmembrane helix</keyword>
<dbReference type="Proteomes" id="UP000181936">
    <property type="component" value="Chromosome"/>
</dbReference>
<sequence>MFGLVFGVMLFMVAFIDVYLYKSDLFFEVGRILYMEPGTNVWMVHVFLGVGLLYSVLMSIRSKLKQFGKRS</sequence>
<feature type="transmembrane region" description="Helical" evidence="1">
    <location>
        <begin position="41"/>
        <end position="60"/>
    </location>
</feature>
<reference evidence="2 3" key="1">
    <citation type="journal article" date="2016" name="Sci. Rep.">
        <title>Complete genome sequence and transcriptomic analysis of a novel marine strain Bacillus weihaiensis reveals the mechanism of brown algae degradation.</title>
        <authorList>
            <person name="Zhu Y."/>
            <person name="Chen P."/>
            <person name="Bao Y."/>
            <person name="Men Y."/>
            <person name="Zeng Y."/>
            <person name="Yang J."/>
            <person name="Sun J."/>
            <person name="Sun Y."/>
        </authorList>
    </citation>
    <scope>NUCLEOTIDE SEQUENCE [LARGE SCALE GENOMIC DNA]</scope>
    <source>
        <strain evidence="2 3">Alg07</strain>
    </source>
</reference>
<evidence type="ECO:0000313" key="3">
    <source>
        <dbReference type="Proteomes" id="UP000181936"/>
    </source>
</evidence>
<accession>A0A1L3MVR0</accession>
<evidence type="ECO:0000256" key="1">
    <source>
        <dbReference type="SAM" id="Phobius"/>
    </source>
</evidence>
<dbReference type="RefSeq" id="WP_072581218.1">
    <property type="nucleotide sequence ID" value="NZ_CP016020.1"/>
</dbReference>